<evidence type="ECO:0000313" key="1">
    <source>
        <dbReference type="EMBL" id="EHJ63002.1"/>
    </source>
</evidence>
<dbReference type="EMBL" id="AGFM01000002">
    <property type="protein sequence ID" value="EHJ63002.1"/>
    <property type="molecule type" value="Genomic_DNA"/>
</dbReference>
<proteinExistence type="predicted"/>
<keyword evidence="2" id="KW-1185">Reference proteome</keyword>
<reference evidence="1 2" key="1">
    <citation type="journal article" date="2012" name="J. Bacteriol.">
        <title>Genome sequence of benzo(a)pyrene-degrading bacterium Novosphingobium pentaromativorans US6-1.</title>
        <authorList>
            <person name="Luo Y.R."/>
            <person name="Kang S.G."/>
            <person name="Kim S.J."/>
            <person name="Kim M.R."/>
            <person name="Li N."/>
            <person name="Lee J.H."/>
            <person name="Kwon K.K."/>
        </authorList>
    </citation>
    <scope>NUCLEOTIDE SEQUENCE [LARGE SCALE GENOMIC DNA]</scope>
    <source>
        <strain evidence="1 2">US6-1</strain>
    </source>
</reference>
<organism evidence="1 2">
    <name type="scientific">Novosphingobium pentaromativorans US6-1</name>
    <dbReference type="NCBI Taxonomy" id="1088721"/>
    <lineage>
        <taxon>Bacteria</taxon>
        <taxon>Pseudomonadati</taxon>
        <taxon>Pseudomonadota</taxon>
        <taxon>Alphaproteobacteria</taxon>
        <taxon>Sphingomonadales</taxon>
        <taxon>Sphingomonadaceae</taxon>
        <taxon>Novosphingobium</taxon>
    </lineage>
</organism>
<dbReference type="Proteomes" id="UP000004030">
    <property type="component" value="Unassembled WGS sequence"/>
</dbReference>
<evidence type="ECO:0000313" key="2">
    <source>
        <dbReference type="Proteomes" id="UP000004030"/>
    </source>
</evidence>
<dbReference type="AlphaFoldDB" id="G6E6V7"/>
<gene>
    <name evidence="1" type="ORF">NSU_0077</name>
</gene>
<name>G6E6V7_9SPHN</name>
<accession>G6E6V7</accession>
<sequence length="41" mass="4439">MKNNRTACWTVIDTHENSNAAPGFFDGSVQDGARSIIVEEG</sequence>
<comment type="caution">
    <text evidence="1">The sequence shown here is derived from an EMBL/GenBank/DDBJ whole genome shotgun (WGS) entry which is preliminary data.</text>
</comment>
<protein>
    <submittedName>
        <fullName evidence="1">Uncharacterized protein</fullName>
    </submittedName>
</protein>